<gene>
    <name evidence="1" type="ORF">POL68_20340</name>
</gene>
<dbReference type="RefSeq" id="WP_272140646.1">
    <property type="nucleotide sequence ID" value="NZ_JAQNDM010000002.1"/>
</dbReference>
<sequence>MPWVQDELGTLFVPENRAAAHSRIIGVGFARIKASRPTSAPPVFVLPGGPARSYLNAFTGGDAAAKKQLAGIVPYTAVGDVVVVDQRGYSKRGEELLGLEDFRASLLMSPEAWPTFVLSLLPRPAGSHLPEAAVSARKPFETLGAGAT</sequence>
<protein>
    <submittedName>
        <fullName evidence="1">Uncharacterized protein</fullName>
    </submittedName>
</protein>
<keyword evidence="2" id="KW-1185">Reference proteome</keyword>
<evidence type="ECO:0000313" key="2">
    <source>
        <dbReference type="Proteomes" id="UP001221838"/>
    </source>
</evidence>
<name>A0ABT5DES4_9BACT</name>
<organism evidence="1 2">
    <name type="scientific">Stigmatella ashevillensis</name>
    <dbReference type="NCBI Taxonomy" id="2995309"/>
    <lineage>
        <taxon>Bacteria</taxon>
        <taxon>Pseudomonadati</taxon>
        <taxon>Myxococcota</taxon>
        <taxon>Myxococcia</taxon>
        <taxon>Myxococcales</taxon>
        <taxon>Cystobacterineae</taxon>
        <taxon>Archangiaceae</taxon>
        <taxon>Stigmatella</taxon>
    </lineage>
</organism>
<evidence type="ECO:0000313" key="1">
    <source>
        <dbReference type="EMBL" id="MDC0710836.1"/>
    </source>
</evidence>
<dbReference type="Proteomes" id="UP001221838">
    <property type="component" value="Unassembled WGS sequence"/>
</dbReference>
<proteinExistence type="predicted"/>
<dbReference type="EMBL" id="JAQNDM010000002">
    <property type="protein sequence ID" value="MDC0710836.1"/>
    <property type="molecule type" value="Genomic_DNA"/>
</dbReference>
<accession>A0ABT5DES4</accession>
<comment type="caution">
    <text evidence="1">The sequence shown here is derived from an EMBL/GenBank/DDBJ whole genome shotgun (WGS) entry which is preliminary data.</text>
</comment>
<reference evidence="1 2" key="1">
    <citation type="submission" date="2022-11" db="EMBL/GenBank/DDBJ databases">
        <title>Minimal conservation of predation-associated metabolite biosynthetic gene clusters underscores biosynthetic potential of Myxococcota including descriptions for ten novel species: Archangium lansinium sp. nov., Myxococcus landrumus sp. nov., Nannocystis bai.</title>
        <authorList>
            <person name="Ahearne A."/>
            <person name="Stevens C."/>
            <person name="Dowd S."/>
        </authorList>
    </citation>
    <scope>NUCLEOTIDE SEQUENCE [LARGE SCALE GENOMIC DNA]</scope>
    <source>
        <strain evidence="1 2">NCWAL01</strain>
    </source>
</reference>